<dbReference type="SUPFAM" id="SSF52266">
    <property type="entry name" value="SGNH hydrolase"/>
    <property type="match status" value="1"/>
</dbReference>
<dbReference type="RefSeq" id="WP_006603854.1">
    <property type="nucleotide sequence ID" value="NZ_CP072931.1"/>
</dbReference>
<dbReference type="AlphaFoldDB" id="J1RQY0"/>
<dbReference type="KEGG" id="sauh:SU9_020155"/>
<dbReference type="EMBL" id="CP072931">
    <property type="protein sequence ID" value="QTZ93490.1"/>
    <property type="molecule type" value="Genomic_DNA"/>
</dbReference>
<dbReference type="STRING" id="1160718.SU9_11448"/>
<reference evidence="2" key="1">
    <citation type="journal article" date="2012" name="J. Bacteriol.">
        <title>Genome Sequence of Streptomyces auratus Strain AGR0001, a Phoslactomycin-Producing Actinomycete.</title>
        <authorList>
            <person name="Han X."/>
            <person name="Li M."/>
            <person name="Ding Z."/>
            <person name="Zhao J."/>
            <person name="Ji K."/>
            <person name="Wen M."/>
            <person name="Lu T."/>
        </authorList>
    </citation>
    <scope>NUCLEOTIDE SEQUENCE [LARGE SCALE GENOMIC DNA]</scope>
    <source>
        <strain evidence="2">AGR0001</strain>
    </source>
</reference>
<proteinExistence type="predicted"/>
<dbReference type="PANTHER" id="PTHR37981:SF1">
    <property type="entry name" value="SGNH HYDROLASE-TYPE ESTERASE DOMAIN-CONTAINING PROTEIN"/>
    <property type="match status" value="1"/>
</dbReference>
<dbReference type="PANTHER" id="PTHR37981">
    <property type="entry name" value="LIPASE 2"/>
    <property type="match status" value="1"/>
</dbReference>
<dbReference type="GO" id="GO:0006629">
    <property type="term" value="P:lipid metabolic process"/>
    <property type="evidence" value="ECO:0007669"/>
    <property type="project" value="TreeGrafter"/>
</dbReference>
<keyword evidence="1" id="KW-1015">Disulfide bond</keyword>
<evidence type="ECO:0000313" key="4">
    <source>
        <dbReference type="Proteomes" id="UP000009036"/>
    </source>
</evidence>
<dbReference type="InterPro" id="IPR037460">
    <property type="entry name" value="SEST-like"/>
</dbReference>
<accession>J1RQY0</accession>
<keyword evidence="4" id="KW-1185">Reference proteome</keyword>
<evidence type="ECO:0000313" key="3">
    <source>
        <dbReference type="EMBL" id="QTZ93490.1"/>
    </source>
</evidence>
<organism evidence="2">
    <name type="scientific">Streptomyces auratus AGR0001</name>
    <dbReference type="NCBI Taxonomy" id="1160718"/>
    <lineage>
        <taxon>Bacteria</taxon>
        <taxon>Bacillati</taxon>
        <taxon>Actinomycetota</taxon>
        <taxon>Actinomycetes</taxon>
        <taxon>Kitasatosporales</taxon>
        <taxon>Streptomycetaceae</taxon>
        <taxon>Streptomyces</taxon>
    </lineage>
</organism>
<dbReference type="Proteomes" id="UP000009036">
    <property type="component" value="Chromosome"/>
</dbReference>
<dbReference type="eggNOG" id="COG2755">
    <property type="taxonomic scope" value="Bacteria"/>
</dbReference>
<feature type="disulfide bond" evidence="1">
    <location>
        <begin position="153"/>
        <end position="164"/>
    </location>
</feature>
<name>J1RQY0_9ACTN</name>
<sequence length="378" mass="41901">MKETAAVSLGDSFISGEAGRWQGNAPIAETTNTDMWGTDRAWTCAFGGCWKDPREVYGNTYEDPSTGKNNGCHRSDVAEIKSAVFPVNAEVNYACSGAVTDNVLPTAAGGTSFKGEWPQADQLRGLARQKTVKLIQLSVSGNDLGFSSIIKSCITTYLTPGRDCWKNWDWQVKELLAGEVPRKVKATVEQIRRVMREEGYQDGDYVFALQSYPSPVPLSSAYRYPDSSLGLASERYRIGGCPFHDSDTNWARHTLVPEIAAMLERVARETGIGYLDLQWAFDGHGVCDRAARQPTQANSELHPVPARDAEWMRFLSWGIVHPQGQEEESFHPNSYGQKALGKCLSEFYARAQNTRRPMYECLNTPGRGEEGMHVEPLG</sequence>
<evidence type="ECO:0000256" key="1">
    <source>
        <dbReference type="PIRSR" id="PIRSR637460-2"/>
    </source>
</evidence>
<dbReference type="PATRIC" id="fig|1160718.3.peg.2318"/>
<dbReference type="EMBL" id="AJGV01000075">
    <property type="protein sequence ID" value="EJJ06874.1"/>
    <property type="molecule type" value="Genomic_DNA"/>
</dbReference>
<dbReference type="HOGENOM" id="CLU_055979_0_0_11"/>
<dbReference type="GO" id="GO:0016788">
    <property type="term" value="F:hydrolase activity, acting on ester bonds"/>
    <property type="evidence" value="ECO:0007669"/>
    <property type="project" value="InterPro"/>
</dbReference>
<dbReference type="OrthoDB" id="3882626at2"/>
<feature type="disulfide bond" evidence="1">
    <location>
        <begin position="72"/>
        <end position="95"/>
    </location>
</feature>
<gene>
    <name evidence="3" type="ORF">SU9_020155</name>
    <name evidence="2" type="ORF">SU9_11448</name>
</gene>
<evidence type="ECO:0000313" key="2">
    <source>
        <dbReference type="EMBL" id="EJJ06874.1"/>
    </source>
</evidence>
<reference evidence="3" key="2">
    <citation type="submission" date="2021-04" db="EMBL/GenBank/DDBJ databases">
        <authorList>
            <person name="Wen M.-L."/>
            <person name="Han X.-L."/>
            <person name="Xiong J."/>
        </authorList>
    </citation>
    <scope>NUCLEOTIDE SEQUENCE</scope>
    <source>
        <strain evidence="3">AGR0001</strain>
    </source>
</reference>
<dbReference type="InterPro" id="IPR036514">
    <property type="entry name" value="SGNH_hydro_sf"/>
</dbReference>
<protein>
    <submittedName>
        <fullName evidence="2">Uncharacterized protein</fullName>
    </submittedName>
</protein>
<dbReference type="Gene3D" id="3.40.50.1110">
    <property type="entry name" value="SGNH hydrolase"/>
    <property type="match status" value="1"/>
</dbReference>